<dbReference type="Pfam" id="PF12762">
    <property type="entry name" value="DDE_Tnp_IS1595"/>
    <property type="match status" value="1"/>
</dbReference>
<reference evidence="2 4" key="1">
    <citation type="journal article" date="2014" name="Nat. Genet.">
        <title>Genome and transcriptome of the porcine whipworm Trichuris suis.</title>
        <authorList>
            <person name="Jex A.R."/>
            <person name="Nejsum P."/>
            <person name="Schwarz E.M."/>
            <person name="Hu L."/>
            <person name="Young N.D."/>
            <person name="Hall R.S."/>
            <person name="Korhonen P.K."/>
            <person name="Liao S."/>
            <person name="Thamsborg S."/>
            <person name="Xia J."/>
            <person name="Xu P."/>
            <person name="Wang S."/>
            <person name="Scheerlinck J.P."/>
            <person name="Hofmann A."/>
            <person name="Sternberg P.W."/>
            <person name="Wang J."/>
            <person name="Gasser R.B."/>
        </authorList>
    </citation>
    <scope>NUCLEOTIDE SEQUENCE [LARGE SCALE GENOMIC DNA]</scope>
    <source>
        <strain evidence="3">DCEP-RM93F</strain>
        <strain evidence="2">DCEP-RM93M</strain>
    </source>
</reference>
<feature type="domain" description="ISXO2-like transposase" evidence="1">
    <location>
        <begin position="58"/>
        <end position="173"/>
    </location>
</feature>
<organism evidence="2 4">
    <name type="scientific">Trichuris suis</name>
    <name type="common">pig whipworm</name>
    <dbReference type="NCBI Taxonomy" id="68888"/>
    <lineage>
        <taxon>Eukaryota</taxon>
        <taxon>Metazoa</taxon>
        <taxon>Ecdysozoa</taxon>
        <taxon>Nematoda</taxon>
        <taxon>Enoplea</taxon>
        <taxon>Dorylaimia</taxon>
        <taxon>Trichinellida</taxon>
        <taxon>Trichuridae</taxon>
        <taxon>Trichuris</taxon>
    </lineage>
</organism>
<sequence length="194" mass="22718">MTILPAVLAEIEELPLVSEHEEMTLLLKTQSPLSQNFAVQNQTVLRNCGPVHIQLDAQEDDMQMLCRASEYNSTHVILENRSSQTFTLVIREQVRSSSTIITDDWRGYHALAKEDYTHPHVNHSINFVHPVTRAHTQTIEPTWAVAKRQNKIRCRTRRSMLESYFYEFMWRLLQPGEDPFEKTLHEIAMYWPPE</sequence>
<dbReference type="EMBL" id="KL367520">
    <property type="protein sequence ID" value="KFD66810.1"/>
    <property type="molecule type" value="Genomic_DNA"/>
</dbReference>
<proteinExistence type="predicted"/>
<gene>
    <name evidence="2" type="ORF">M513_02310</name>
    <name evidence="3" type="ORF">M514_02310</name>
</gene>
<dbReference type="EMBL" id="KL363192">
    <property type="protein sequence ID" value="KFD56634.1"/>
    <property type="molecule type" value="Genomic_DNA"/>
</dbReference>
<dbReference type="InterPro" id="IPR024445">
    <property type="entry name" value="Tnp_ISXO2-like"/>
</dbReference>
<dbReference type="AlphaFoldDB" id="A0A085MHD8"/>
<accession>A0A085MHD8</accession>
<dbReference type="InterPro" id="IPR053164">
    <property type="entry name" value="IS1016-like_transposase"/>
</dbReference>
<protein>
    <recommendedName>
        <fullName evidence="1">ISXO2-like transposase domain-containing protein</fullName>
    </recommendedName>
</protein>
<dbReference type="SMART" id="SM01126">
    <property type="entry name" value="DDE_Tnp_IS1595"/>
    <property type="match status" value="1"/>
</dbReference>
<dbReference type="Proteomes" id="UP000030764">
    <property type="component" value="Unassembled WGS sequence"/>
</dbReference>
<evidence type="ECO:0000259" key="1">
    <source>
        <dbReference type="SMART" id="SM01126"/>
    </source>
</evidence>
<name>A0A085MHD8_9BILA</name>
<keyword evidence="4" id="KW-1185">Reference proteome</keyword>
<evidence type="ECO:0000313" key="3">
    <source>
        <dbReference type="EMBL" id="KFD66810.1"/>
    </source>
</evidence>
<dbReference type="PANTHER" id="PTHR47163:SF2">
    <property type="entry name" value="SI:DKEY-17M8.2"/>
    <property type="match status" value="1"/>
</dbReference>
<dbReference type="PANTHER" id="PTHR47163">
    <property type="entry name" value="DDE_TNP_IS1595 DOMAIN-CONTAINING PROTEIN"/>
    <property type="match status" value="1"/>
</dbReference>
<evidence type="ECO:0000313" key="2">
    <source>
        <dbReference type="EMBL" id="KFD56634.1"/>
    </source>
</evidence>
<dbReference type="Proteomes" id="UP000030758">
    <property type="component" value="Unassembled WGS sequence"/>
</dbReference>
<evidence type="ECO:0000313" key="4">
    <source>
        <dbReference type="Proteomes" id="UP000030764"/>
    </source>
</evidence>